<dbReference type="AlphaFoldDB" id="A0A372GG65"/>
<evidence type="ECO:0000256" key="3">
    <source>
        <dbReference type="PROSITE-ProRule" id="PRU00182"/>
    </source>
</evidence>
<dbReference type="InterPro" id="IPR047048">
    <property type="entry name" value="TlyA"/>
</dbReference>
<dbReference type="InterPro" id="IPR036986">
    <property type="entry name" value="S4_RNA-bd_sf"/>
</dbReference>
<dbReference type="SMART" id="SM00363">
    <property type="entry name" value="S4"/>
    <property type="match status" value="1"/>
</dbReference>
<evidence type="ECO:0000256" key="2">
    <source>
        <dbReference type="ARBA" id="ARBA00029460"/>
    </source>
</evidence>
<dbReference type="PANTHER" id="PTHR32319:SF0">
    <property type="entry name" value="BACTERIAL HEMOLYSIN-LIKE PROTEIN"/>
    <property type="match status" value="1"/>
</dbReference>
<dbReference type="InterPro" id="IPR002942">
    <property type="entry name" value="S4_RNA-bd"/>
</dbReference>
<feature type="domain" description="RNA-binding S4" evidence="4">
    <location>
        <begin position="5"/>
        <end position="72"/>
    </location>
</feature>
<dbReference type="PIRSF" id="PIRSF005578">
    <property type="entry name" value="TlyA"/>
    <property type="match status" value="1"/>
</dbReference>
<gene>
    <name evidence="5" type="ORF">D0T12_18090</name>
</gene>
<dbReference type="Pfam" id="PF01728">
    <property type="entry name" value="FtsJ"/>
    <property type="match status" value="1"/>
</dbReference>
<dbReference type="InterPro" id="IPR004538">
    <property type="entry name" value="Hemolysin_A/TlyA"/>
</dbReference>
<accession>A0A372GG65</accession>
<name>A0A372GG65_9ACTN</name>
<dbReference type="Proteomes" id="UP000262882">
    <property type="component" value="Unassembled WGS sequence"/>
</dbReference>
<evidence type="ECO:0000259" key="4">
    <source>
        <dbReference type="SMART" id="SM00363"/>
    </source>
</evidence>
<keyword evidence="6" id="KW-1185">Reference proteome</keyword>
<dbReference type="OrthoDB" id="9784736at2"/>
<keyword evidence="1 3" id="KW-0694">RNA-binding</keyword>
<evidence type="ECO:0000313" key="5">
    <source>
        <dbReference type="EMBL" id="RFS84079.1"/>
    </source>
</evidence>
<dbReference type="Gene3D" id="3.10.290.10">
    <property type="entry name" value="RNA-binding S4 domain"/>
    <property type="match status" value="1"/>
</dbReference>
<dbReference type="GO" id="GO:0003723">
    <property type="term" value="F:RNA binding"/>
    <property type="evidence" value="ECO:0007669"/>
    <property type="project" value="UniProtKB-KW"/>
</dbReference>
<dbReference type="InterPro" id="IPR029063">
    <property type="entry name" value="SAM-dependent_MTases_sf"/>
</dbReference>
<evidence type="ECO:0000256" key="1">
    <source>
        <dbReference type="ARBA" id="ARBA00022884"/>
    </source>
</evidence>
<dbReference type="RefSeq" id="WP_117400765.1">
    <property type="nucleotide sequence ID" value="NZ_QVNQ01000005.1"/>
</dbReference>
<evidence type="ECO:0000313" key="6">
    <source>
        <dbReference type="Proteomes" id="UP000262882"/>
    </source>
</evidence>
<sequence>MTTRRRLDAELVRRGLARSREHACRLIDDGRVRVGGRPAAKAATQVETAAAIVVADADDGPEYVSRGGHKLAGALRAFEGLDVSGRVCLDAGASTGGFTDVLLRAGAAHVYAVDVGYGQIAWSLRTDQRVTVLERTNVRDLRPGMLGDTPPGLVVGDLSFISLKLVLGPARDCAAPGADFALMVKPQFEVGKDRVGAGGVVRDPELRAEAVRDVARHAETLGLGVRGVTASPLPGPSGNVEYFLWLRADAPPLDESALAKAIADGPR</sequence>
<dbReference type="PROSITE" id="PS50889">
    <property type="entry name" value="S4"/>
    <property type="match status" value="1"/>
</dbReference>
<dbReference type="EMBL" id="QVNQ01000005">
    <property type="protein sequence ID" value="RFS84079.1"/>
    <property type="molecule type" value="Genomic_DNA"/>
</dbReference>
<organism evidence="5 6">
    <name type="scientific">Actinomadura spongiicola</name>
    <dbReference type="NCBI Taxonomy" id="2303421"/>
    <lineage>
        <taxon>Bacteria</taxon>
        <taxon>Bacillati</taxon>
        <taxon>Actinomycetota</taxon>
        <taxon>Actinomycetes</taxon>
        <taxon>Streptosporangiales</taxon>
        <taxon>Thermomonosporaceae</taxon>
        <taxon>Actinomadura</taxon>
    </lineage>
</organism>
<dbReference type="CDD" id="cd00165">
    <property type="entry name" value="S4"/>
    <property type="match status" value="1"/>
</dbReference>
<dbReference type="Gene3D" id="3.40.50.150">
    <property type="entry name" value="Vaccinia Virus protein VP39"/>
    <property type="match status" value="1"/>
</dbReference>
<reference evidence="5 6" key="1">
    <citation type="submission" date="2018-08" db="EMBL/GenBank/DDBJ databases">
        <title>Actinomadura spongicola sp. nov., isolated from marine sponge Leucetta chagosensis.</title>
        <authorList>
            <person name="Li L."/>
            <person name="Lin H.W."/>
        </authorList>
    </citation>
    <scope>NUCLEOTIDE SEQUENCE [LARGE SCALE GENOMIC DNA]</scope>
    <source>
        <strain evidence="5 6">LHW52907</strain>
    </source>
</reference>
<dbReference type="SUPFAM" id="SSF53335">
    <property type="entry name" value="S-adenosyl-L-methionine-dependent methyltransferases"/>
    <property type="match status" value="1"/>
</dbReference>
<dbReference type="NCBIfam" id="TIGR00478">
    <property type="entry name" value="tly"/>
    <property type="match status" value="1"/>
</dbReference>
<comment type="caution">
    <text evidence="5">The sequence shown here is derived from an EMBL/GenBank/DDBJ whole genome shotgun (WGS) entry which is preliminary data.</text>
</comment>
<dbReference type="SUPFAM" id="SSF55174">
    <property type="entry name" value="Alpha-L RNA-binding motif"/>
    <property type="match status" value="1"/>
</dbReference>
<dbReference type="Pfam" id="PF01479">
    <property type="entry name" value="S4"/>
    <property type="match status" value="1"/>
</dbReference>
<keyword evidence="5" id="KW-0808">Transferase</keyword>
<dbReference type="GO" id="GO:0008168">
    <property type="term" value="F:methyltransferase activity"/>
    <property type="evidence" value="ECO:0007669"/>
    <property type="project" value="UniProtKB-KW"/>
</dbReference>
<dbReference type="InterPro" id="IPR002877">
    <property type="entry name" value="RNA_MeTrfase_FtsJ_dom"/>
</dbReference>
<proteinExistence type="inferred from homology"/>
<dbReference type="CDD" id="cd02440">
    <property type="entry name" value="AdoMet_MTases"/>
    <property type="match status" value="1"/>
</dbReference>
<keyword evidence="5" id="KW-0489">Methyltransferase</keyword>
<comment type="similarity">
    <text evidence="2">Belongs to the TlyA family.</text>
</comment>
<protein>
    <submittedName>
        <fullName evidence="5">TlyA family RNA methyltransferase</fullName>
    </submittedName>
</protein>
<dbReference type="PANTHER" id="PTHR32319">
    <property type="entry name" value="BACTERIAL HEMOLYSIN-LIKE PROTEIN"/>
    <property type="match status" value="1"/>
</dbReference>
<dbReference type="GO" id="GO:0032259">
    <property type="term" value="P:methylation"/>
    <property type="evidence" value="ECO:0007669"/>
    <property type="project" value="UniProtKB-KW"/>
</dbReference>